<evidence type="ECO:0000259" key="4">
    <source>
        <dbReference type="Pfam" id="PF15915"/>
    </source>
</evidence>
<proteinExistence type="predicted"/>
<dbReference type="GeneID" id="14377218"/>
<dbReference type="Proteomes" id="UP000010846">
    <property type="component" value="Chromosome"/>
</dbReference>
<dbReference type="EMBL" id="CP003050">
    <property type="protein sequence ID" value="AGB17219.1"/>
    <property type="molecule type" value="Genomic_DNA"/>
</dbReference>
<keyword evidence="1" id="KW-0805">Transcription regulation</keyword>
<dbReference type="Gene3D" id="1.10.10.10">
    <property type="entry name" value="Winged helix-like DNA-binding domain superfamily/Winged helix DNA-binding domain"/>
    <property type="match status" value="1"/>
</dbReference>
<dbReference type="RefSeq" id="WP_015301816.1">
    <property type="nucleotide sequence ID" value="NC_019964.1"/>
</dbReference>
<dbReference type="OrthoDB" id="27447at2157"/>
<feature type="domain" description="Bacterioopsin transcriptional activator GAF and HTH associated" evidence="4">
    <location>
        <begin position="11"/>
        <end position="153"/>
    </location>
</feature>
<dbReference type="InterPro" id="IPR007050">
    <property type="entry name" value="HTH_bacterioopsin"/>
</dbReference>
<evidence type="ECO:0000256" key="2">
    <source>
        <dbReference type="ARBA" id="ARBA00023163"/>
    </source>
</evidence>
<dbReference type="eggNOG" id="arCOG02279">
    <property type="taxonomic scope" value="Archaea"/>
</dbReference>
<feature type="domain" description="HTH bat-type" evidence="3">
    <location>
        <begin position="173"/>
        <end position="224"/>
    </location>
</feature>
<gene>
    <name evidence="5" type="ordered locus">Halru_2642</name>
</gene>
<dbReference type="InterPro" id="IPR031803">
    <property type="entry name" value="BAT_GAF/HTH-assoc"/>
</dbReference>
<keyword evidence="6" id="KW-1185">Reference proteome</keyword>
<organism evidence="5 6">
    <name type="scientific">Halovivax ruber (strain DSM 18193 / JCM 13892 / XH-70)</name>
    <dbReference type="NCBI Taxonomy" id="797302"/>
    <lineage>
        <taxon>Archaea</taxon>
        <taxon>Methanobacteriati</taxon>
        <taxon>Methanobacteriota</taxon>
        <taxon>Stenosarchaea group</taxon>
        <taxon>Halobacteria</taxon>
        <taxon>Halobacteriales</taxon>
        <taxon>Natrialbaceae</taxon>
        <taxon>Halovivax</taxon>
    </lineage>
</organism>
<protein>
    <submittedName>
        <fullName evidence="5">Putative DNA binding protein</fullName>
    </submittedName>
</protein>
<evidence type="ECO:0000256" key="1">
    <source>
        <dbReference type="ARBA" id="ARBA00023015"/>
    </source>
</evidence>
<dbReference type="AlphaFoldDB" id="L0IEM2"/>
<dbReference type="HOGENOM" id="CLU_1163772_0_0_2"/>
<sequence length="237" mass="26277">MLDSTPSESPDRVVEIELGLRDQSYPFVGISDAASCGVVLTKMLPRPDGRYAEYFTVSDDAGDRIETAVTQRETVSATRLRAKDGRCLYEFLVSGDCPAVYLAERGALPRRVRGEEGRGRIVAEVPARYDASAIVADFLDAHPDATPISKREKASIDPLFARTAFHRLLRTNLTNRQREVLQTAFEMGYYDWPRRHTGSEIADRLEISSATFSEHISAAERKLLTAIFQGAGSEPAH</sequence>
<dbReference type="PANTHER" id="PTHR34236:SF1">
    <property type="entry name" value="DIMETHYL SULFOXIDE REDUCTASE TRANSCRIPTIONAL ACTIVATOR"/>
    <property type="match status" value="1"/>
</dbReference>
<evidence type="ECO:0000313" key="5">
    <source>
        <dbReference type="EMBL" id="AGB17219.1"/>
    </source>
</evidence>
<evidence type="ECO:0000259" key="3">
    <source>
        <dbReference type="Pfam" id="PF04967"/>
    </source>
</evidence>
<reference evidence="5" key="1">
    <citation type="submission" date="2011-09" db="EMBL/GenBank/DDBJ databases">
        <title>Complete sequence of Halovivax ruber XH-70.</title>
        <authorList>
            <consortium name="US DOE Joint Genome Institute"/>
            <person name="Lucas S."/>
            <person name="Han J."/>
            <person name="Lapidus A."/>
            <person name="Cheng J.-F."/>
            <person name="Goodwin L."/>
            <person name="Pitluck S."/>
            <person name="Peters L."/>
            <person name="Mikhailova N."/>
            <person name="Davenport K."/>
            <person name="Detter J.C."/>
            <person name="Han C."/>
            <person name="Tapia R."/>
            <person name="Land M."/>
            <person name="Hauser L."/>
            <person name="Kyrpides N."/>
            <person name="Ivanova N."/>
            <person name="Pagani I."/>
            <person name="Sproer C."/>
            <person name="Anderson I."/>
            <person name="Woyke T."/>
        </authorList>
    </citation>
    <scope>NUCLEOTIDE SEQUENCE</scope>
    <source>
        <strain evidence="5">XH-70</strain>
    </source>
</reference>
<evidence type="ECO:0000313" key="6">
    <source>
        <dbReference type="Proteomes" id="UP000010846"/>
    </source>
</evidence>
<dbReference type="PANTHER" id="PTHR34236">
    <property type="entry name" value="DIMETHYL SULFOXIDE REDUCTASE TRANSCRIPTIONAL ACTIVATOR"/>
    <property type="match status" value="1"/>
</dbReference>
<dbReference type="STRING" id="797302.Halru_2642"/>
<name>L0IEM2_HALRX</name>
<dbReference type="InterPro" id="IPR036388">
    <property type="entry name" value="WH-like_DNA-bd_sf"/>
</dbReference>
<dbReference type="KEGG" id="hru:Halru_2642"/>
<accession>L0IEM2</accession>
<keyword evidence="2" id="KW-0804">Transcription</keyword>
<dbReference type="Pfam" id="PF15915">
    <property type="entry name" value="BAT"/>
    <property type="match status" value="1"/>
</dbReference>
<dbReference type="Pfam" id="PF04967">
    <property type="entry name" value="HTH_10"/>
    <property type="match status" value="1"/>
</dbReference>